<name>A0ABY6UGC5_BIOOC</name>
<evidence type="ECO:0000313" key="2">
    <source>
        <dbReference type="Proteomes" id="UP000766486"/>
    </source>
</evidence>
<gene>
    <name evidence="1" type="ORF">CLO192961_LOCUS266409</name>
</gene>
<proteinExistence type="predicted"/>
<keyword evidence="2" id="KW-1185">Reference proteome</keyword>
<reference evidence="1 2" key="1">
    <citation type="submission" date="2019-06" db="EMBL/GenBank/DDBJ databases">
        <authorList>
            <person name="Broberg M."/>
        </authorList>
    </citation>
    <scope>NUCLEOTIDE SEQUENCE [LARGE SCALE GENOMIC DNA]</scope>
</reference>
<sequence>MQFGTIFKEDVKQLRSVLATHVATINLILLTQVVASISAAEDDRDILISYLESKIFVPAALRDVNGRVDISLERQQEIKTQLRGQSSILDVLGGKADETRQQLGGQEASIREIQTIVNHTLEKTKSTLTTATEVLYRVTSGLIHLSQITKQLRMMIQLCTTLIIEMRAAMSTLMELFPNLQITLQQVNRNLPTRLYLPTV</sequence>
<evidence type="ECO:0000313" key="1">
    <source>
        <dbReference type="EMBL" id="VUC29689.1"/>
    </source>
</evidence>
<organism evidence="1 2">
    <name type="scientific">Bionectria ochroleuca</name>
    <name type="common">Gliocladium roseum</name>
    <dbReference type="NCBI Taxonomy" id="29856"/>
    <lineage>
        <taxon>Eukaryota</taxon>
        <taxon>Fungi</taxon>
        <taxon>Dikarya</taxon>
        <taxon>Ascomycota</taxon>
        <taxon>Pezizomycotina</taxon>
        <taxon>Sordariomycetes</taxon>
        <taxon>Hypocreomycetidae</taxon>
        <taxon>Hypocreales</taxon>
        <taxon>Bionectriaceae</taxon>
        <taxon>Clonostachys</taxon>
    </lineage>
</organism>
<comment type="caution">
    <text evidence="1">The sequence shown here is derived from an EMBL/GenBank/DDBJ whole genome shotgun (WGS) entry which is preliminary data.</text>
</comment>
<dbReference type="Proteomes" id="UP000766486">
    <property type="component" value="Unassembled WGS sequence"/>
</dbReference>
<dbReference type="EMBL" id="CABFNS010000809">
    <property type="protein sequence ID" value="VUC29689.1"/>
    <property type="molecule type" value="Genomic_DNA"/>
</dbReference>
<protein>
    <submittedName>
        <fullName evidence="1">Uncharacterized protein</fullName>
    </submittedName>
</protein>
<accession>A0ABY6UGC5</accession>